<keyword evidence="7" id="KW-1185">Reference proteome</keyword>
<dbReference type="EC" id="2.7.1.-" evidence="6"/>
<dbReference type="PANTHER" id="PTHR10584:SF157">
    <property type="entry name" value="SULFOFRUCTOSE KINASE"/>
    <property type="match status" value="1"/>
</dbReference>
<reference evidence="6 7" key="1">
    <citation type="journal article" date="2011" name="J. Bacteriol.">
        <title>Complete genome sequences of the chemolithoautotrophic Oligotropha carboxidovorans strains OM4 and OM5.</title>
        <authorList>
            <person name="Volland S."/>
            <person name="Rachinger M."/>
            <person name="Strittmatter A."/>
            <person name="Daniel R."/>
            <person name="Gottschalk G."/>
            <person name="Meyer O."/>
        </authorList>
    </citation>
    <scope>NUCLEOTIDE SEQUENCE [LARGE SCALE GENOMIC DNA]</scope>
    <source>
        <strain evidence="7">ATCC 49405 / DSM 1227 / KCTC 32145 / OM5</strain>
    </source>
</reference>
<feature type="domain" description="Carbohydrate kinase PfkB" evidence="5">
    <location>
        <begin position="12"/>
        <end position="297"/>
    </location>
</feature>
<dbReference type="SUPFAM" id="SSF53613">
    <property type="entry name" value="Ribokinase-like"/>
    <property type="match status" value="1"/>
</dbReference>
<dbReference type="KEGG" id="oca:OCAR_7547"/>
<evidence type="ECO:0000256" key="2">
    <source>
        <dbReference type="ARBA" id="ARBA00022679"/>
    </source>
</evidence>
<evidence type="ECO:0000259" key="5">
    <source>
        <dbReference type="Pfam" id="PF00294"/>
    </source>
</evidence>
<dbReference type="Pfam" id="PF00294">
    <property type="entry name" value="PfkB"/>
    <property type="match status" value="1"/>
</dbReference>
<comment type="similarity">
    <text evidence="1 4">Belongs to the carbohydrate kinase PfkB family.</text>
</comment>
<dbReference type="eggNOG" id="COG0524">
    <property type="taxonomic scope" value="Bacteria"/>
</dbReference>
<accession>B6JJQ5</accession>
<dbReference type="GO" id="GO:0016301">
    <property type="term" value="F:kinase activity"/>
    <property type="evidence" value="ECO:0007669"/>
    <property type="project" value="UniProtKB-KW"/>
</dbReference>
<dbReference type="PATRIC" id="fig|504832.7.peg.621"/>
<dbReference type="HOGENOM" id="CLU_027634_2_2_5"/>
<evidence type="ECO:0000313" key="7">
    <source>
        <dbReference type="Proteomes" id="UP000007730"/>
    </source>
</evidence>
<dbReference type="GO" id="GO:0005829">
    <property type="term" value="C:cytosol"/>
    <property type="evidence" value="ECO:0007669"/>
    <property type="project" value="TreeGrafter"/>
</dbReference>
<dbReference type="InterPro" id="IPR029056">
    <property type="entry name" value="Ribokinase-like"/>
</dbReference>
<dbReference type="STRING" id="504832.OCA5_c05930"/>
<dbReference type="KEGG" id="ocg:OCA5_c05930"/>
<dbReference type="InterPro" id="IPR002173">
    <property type="entry name" value="Carboh/pur_kinase_PfkB_CS"/>
</dbReference>
<sequence length="314" mass="33460">MSLHQPPASAPRILCIGMPVRDLVFRVHNLPAAGHKVRATHFTEFSGGNALNAAVAIARLGGRVRMSGPMGDAGEKVAETIIDDLAQEGIDSSAMVRMPGLVTPISNIMIDHTGERTIVTYRDPQMWKVTLPDTDELLKDCDAILTENRCAEFVRDICFEAQARGIPVVLDYDRVMPLNQPMLRAATHIVFSAEALRGTAETKDDIAALQAIAGMTPAFVGVTKGAGGMIWLEDGRGRHMPSFPIEAVDTLGAGDVFHGAFTLAIAEGQSTEGAMRFSAAAAALKCGRHGGAFASPQRVEVEAFLESAGVRQEA</sequence>
<dbReference type="AlphaFoldDB" id="B6JJQ5"/>
<dbReference type="CDD" id="cd01945">
    <property type="entry name" value="ribokinase_group_B"/>
    <property type="match status" value="1"/>
</dbReference>
<dbReference type="PROSITE" id="PS00584">
    <property type="entry name" value="PFKB_KINASES_2"/>
    <property type="match status" value="1"/>
</dbReference>
<evidence type="ECO:0000256" key="1">
    <source>
        <dbReference type="ARBA" id="ARBA00010688"/>
    </source>
</evidence>
<evidence type="ECO:0000256" key="3">
    <source>
        <dbReference type="ARBA" id="ARBA00022777"/>
    </source>
</evidence>
<dbReference type="OrthoDB" id="9795789at2"/>
<dbReference type="PRINTS" id="PR00990">
    <property type="entry name" value="RIBOKINASE"/>
</dbReference>
<organism evidence="6 7">
    <name type="scientific">Afipia carboxidovorans (strain ATCC 49405 / DSM 1227 / KCTC 32145 / OM5)</name>
    <name type="common">Oligotropha carboxidovorans</name>
    <dbReference type="NCBI Taxonomy" id="504832"/>
    <lineage>
        <taxon>Bacteria</taxon>
        <taxon>Pseudomonadati</taxon>
        <taxon>Pseudomonadota</taxon>
        <taxon>Alphaproteobacteria</taxon>
        <taxon>Hyphomicrobiales</taxon>
        <taxon>Nitrobacteraceae</taxon>
        <taxon>Afipia</taxon>
    </lineage>
</organism>
<protein>
    <submittedName>
        <fullName evidence="6">Carbohydrate kinase, PfkB family protein</fullName>
        <ecNumber evidence="6">2.7.1.-</ecNumber>
    </submittedName>
</protein>
<name>B6JJQ5_AFIC5</name>
<dbReference type="PANTHER" id="PTHR10584">
    <property type="entry name" value="SUGAR KINASE"/>
    <property type="match status" value="1"/>
</dbReference>
<proteinExistence type="inferred from homology"/>
<evidence type="ECO:0000256" key="4">
    <source>
        <dbReference type="RuleBase" id="RU003704"/>
    </source>
</evidence>
<dbReference type="InterPro" id="IPR011611">
    <property type="entry name" value="PfkB_dom"/>
</dbReference>
<dbReference type="Proteomes" id="UP000007730">
    <property type="component" value="Chromosome"/>
</dbReference>
<dbReference type="RefSeq" id="WP_012564673.1">
    <property type="nucleotide sequence ID" value="NC_011386.1"/>
</dbReference>
<dbReference type="InterPro" id="IPR002139">
    <property type="entry name" value="Ribo/fructo_kinase"/>
</dbReference>
<keyword evidence="3 4" id="KW-0418">Kinase</keyword>
<dbReference type="EMBL" id="CP002826">
    <property type="protein sequence ID" value="AEI05317.1"/>
    <property type="molecule type" value="Genomic_DNA"/>
</dbReference>
<keyword evidence="2 4" id="KW-0808">Transferase</keyword>
<dbReference type="GO" id="GO:0006796">
    <property type="term" value="P:phosphate-containing compound metabolic process"/>
    <property type="evidence" value="ECO:0007669"/>
    <property type="project" value="UniProtKB-ARBA"/>
</dbReference>
<dbReference type="Gene3D" id="3.40.1190.20">
    <property type="match status" value="1"/>
</dbReference>
<gene>
    <name evidence="6" type="ordered locus">OCA5_c05930</name>
</gene>
<evidence type="ECO:0000313" key="6">
    <source>
        <dbReference type="EMBL" id="AEI05317.1"/>
    </source>
</evidence>